<accession>A0ABU2CIT9</accession>
<evidence type="ECO:0008006" key="4">
    <source>
        <dbReference type="Google" id="ProtNLM"/>
    </source>
</evidence>
<feature type="transmembrane region" description="Helical" evidence="1">
    <location>
        <begin position="33"/>
        <end position="59"/>
    </location>
</feature>
<keyword evidence="1" id="KW-0812">Transmembrane</keyword>
<feature type="transmembrane region" description="Helical" evidence="1">
    <location>
        <begin position="71"/>
        <end position="96"/>
    </location>
</feature>
<sequence>MTTSPVSLVVAASLIAGVGPDFGAVTGSRLFPIIGALLTIALVIAVAMLAVCAFTWGIASASGNWQITSKARAGVLICVAGAVIIGGALAWTNWLIDLGNTL</sequence>
<dbReference type="Pfam" id="PF19607">
    <property type="entry name" value="DUF6112"/>
    <property type="match status" value="1"/>
</dbReference>
<gene>
    <name evidence="2" type="ORF">J2S48_000756</name>
</gene>
<evidence type="ECO:0000256" key="1">
    <source>
        <dbReference type="SAM" id="Phobius"/>
    </source>
</evidence>
<protein>
    <recommendedName>
        <fullName evidence="4">Integral membrane protein</fullName>
    </recommendedName>
</protein>
<dbReference type="RefSeq" id="WP_274997503.1">
    <property type="nucleotide sequence ID" value="NZ_JAJQQP010000016.1"/>
</dbReference>
<reference evidence="2 3" key="1">
    <citation type="submission" date="2023-07" db="EMBL/GenBank/DDBJ databases">
        <title>Sequencing the genomes of 1000 actinobacteria strains.</title>
        <authorList>
            <person name="Klenk H.-P."/>
        </authorList>
    </citation>
    <scope>NUCLEOTIDE SEQUENCE [LARGE SCALE GENOMIC DNA]</scope>
    <source>
        <strain evidence="2 3">DSM 45554</strain>
    </source>
</reference>
<comment type="caution">
    <text evidence="2">The sequence shown here is derived from an EMBL/GenBank/DDBJ whole genome shotgun (WGS) entry which is preliminary data.</text>
</comment>
<evidence type="ECO:0000313" key="2">
    <source>
        <dbReference type="EMBL" id="MDR7381241.1"/>
    </source>
</evidence>
<keyword evidence="1" id="KW-0472">Membrane</keyword>
<name>A0ABU2CIT9_9MICO</name>
<dbReference type="InterPro" id="IPR046094">
    <property type="entry name" value="DUF6112"/>
</dbReference>
<organism evidence="2 3">
    <name type="scientific">Promicromonospora iranensis</name>
    <dbReference type="NCBI Taxonomy" id="1105144"/>
    <lineage>
        <taxon>Bacteria</taxon>
        <taxon>Bacillati</taxon>
        <taxon>Actinomycetota</taxon>
        <taxon>Actinomycetes</taxon>
        <taxon>Micrococcales</taxon>
        <taxon>Promicromonosporaceae</taxon>
        <taxon>Promicromonospora</taxon>
    </lineage>
</organism>
<dbReference type="EMBL" id="JAVDYE010000001">
    <property type="protein sequence ID" value="MDR7381241.1"/>
    <property type="molecule type" value="Genomic_DNA"/>
</dbReference>
<keyword evidence="1" id="KW-1133">Transmembrane helix</keyword>
<keyword evidence="3" id="KW-1185">Reference proteome</keyword>
<evidence type="ECO:0000313" key="3">
    <source>
        <dbReference type="Proteomes" id="UP001183585"/>
    </source>
</evidence>
<dbReference type="Proteomes" id="UP001183585">
    <property type="component" value="Unassembled WGS sequence"/>
</dbReference>
<proteinExistence type="predicted"/>